<evidence type="ECO:0000256" key="2">
    <source>
        <dbReference type="SAM" id="MobiDB-lite"/>
    </source>
</evidence>
<dbReference type="STRING" id="1507870.A0A1V8SR58"/>
<accession>A0A1V8SR58</accession>
<feature type="compositionally biased region" description="Basic and acidic residues" evidence="2">
    <location>
        <begin position="488"/>
        <end position="510"/>
    </location>
</feature>
<feature type="region of interest" description="Disordered" evidence="2">
    <location>
        <begin position="668"/>
        <end position="747"/>
    </location>
</feature>
<dbReference type="Proteomes" id="UP000192596">
    <property type="component" value="Unassembled WGS sequence"/>
</dbReference>
<feature type="domain" description="RRM" evidence="3">
    <location>
        <begin position="394"/>
        <end position="465"/>
    </location>
</feature>
<dbReference type="Gene3D" id="3.30.70.330">
    <property type="match status" value="1"/>
</dbReference>
<dbReference type="InterPro" id="IPR052600">
    <property type="entry name" value="Nuc_rcpt_coact/corep"/>
</dbReference>
<dbReference type="GO" id="GO:0003723">
    <property type="term" value="F:RNA binding"/>
    <property type="evidence" value="ECO:0007669"/>
    <property type="project" value="UniProtKB-UniRule"/>
</dbReference>
<dbReference type="SMART" id="SM00360">
    <property type="entry name" value="RRM"/>
    <property type="match status" value="1"/>
</dbReference>
<feature type="compositionally biased region" description="Basic and acidic residues" evidence="2">
    <location>
        <begin position="537"/>
        <end position="546"/>
    </location>
</feature>
<protein>
    <recommendedName>
        <fullName evidence="3">RRM domain-containing protein</fullName>
    </recommendedName>
</protein>
<evidence type="ECO:0000313" key="5">
    <source>
        <dbReference type="Proteomes" id="UP000192596"/>
    </source>
</evidence>
<feature type="region of interest" description="Disordered" evidence="2">
    <location>
        <begin position="223"/>
        <end position="246"/>
    </location>
</feature>
<dbReference type="AlphaFoldDB" id="A0A1V8SR58"/>
<feature type="compositionally biased region" description="Polar residues" evidence="2">
    <location>
        <begin position="468"/>
        <end position="482"/>
    </location>
</feature>
<reference evidence="5" key="1">
    <citation type="submission" date="2017-03" db="EMBL/GenBank/DDBJ databases">
        <title>Genomes of endolithic fungi from Antarctica.</title>
        <authorList>
            <person name="Coleine C."/>
            <person name="Masonjones S."/>
            <person name="Stajich J.E."/>
        </authorList>
    </citation>
    <scope>NUCLEOTIDE SEQUENCE [LARGE SCALE GENOMIC DNA]</scope>
    <source>
        <strain evidence="5">CCFEE 5527</strain>
    </source>
</reference>
<dbReference type="InterPro" id="IPR000504">
    <property type="entry name" value="RRM_dom"/>
</dbReference>
<dbReference type="FunCoup" id="A0A1V8SR58">
    <property type="interactions" value="522"/>
</dbReference>
<evidence type="ECO:0000256" key="1">
    <source>
        <dbReference type="PROSITE-ProRule" id="PRU00176"/>
    </source>
</evidence>
<gene>
    <name evidence="4" type="ORF">B0A48_12596</name>
</gene>
<dbReference type="EMBL" id="NAJO01000030">
    <property type="protein sequence ID" value="OQO01560.1"/>
    <property type="molecule type" value="Genomic_DNA"/>
</dbReference>
<dbReference type="InParanoid" id="A0A1V8SR58"/>
<feature type="compositionally biased region" description="Low complexity" evidence="2">
    <location>
        <begin position="668"/>
        <end position="703"/>
    </location>
</feature>
<dbReference type="PANTHER" id="PTHR23295:SF6">
    <property type="entry name" value="NEOSIN, ISOFORM A"/>
    <property type="match status" value="1"/>
</dbReference>
<dbReference type="SUPFAM" id="SSF54928">
    <property type="entry name" value="RNA-binding domain, RBD"/>
    <property type="match status" value="1"/>
</dbReference>
<dbReference type="Pfam" id="PF00076">
    <property type="entry name" value="RRM_1"/>
    <property type="match status" value="1"/>
</dbReference>
<dbReference type="InterPro" id="IPR035979">
    <property type="entry name" value="RBD_domain_sf"/>
</dbReference>
<feature type="region of interest" description="Disordered" evidence="2">
    <location>
        <begin position="801"/>
        <end position="828"/>
    </location>
</feature>
<feature type="compositionally biased region" description="Low complexity" evidence="2">
    <location>
        <begin position="801"/>
        <end position="820"/>
    </location>
</feature>
<keyword evidence="1" id="KW-0694">RNA-binding</keyword>
<evidence type="ECO:0000313" key="4">
    <source>
        <dbReference type="EMBL" id="OQO01560.1"/>
    </source>
</evidence>
<keyword evidence="5" id="KW-1185">Reference proteome</keyword>
<feature type="compositionally biased region" description="Pro residues" evidence="2">
    <location>
        <begin position="233"/>
        <end position="243"/>
    </location>
</feature>
<dbReference type="PANTHER" id="PTHR23295">
    <property type="entry name" value="NUCLEAR RECEPTOR COACTIVATOR 5-RELATED"/>
    <property type="match status" value="1"/>
</dbReference>
<feature type="compositionally biased region" description="Basic and acidic residues" evidence="2">
    <location>
        <begin position="517"/>
        <end position="530"/>
    </location>
</feature>
<feature type="region of interest" description="Disordered" evidence="2">
    <location>
        <begin position="461"/>
        <end position="560"/>
    </location>
</feature>
<feature type="compositionally biased region" description="Polar residues" evidence="2">
    <location>
        <begin position="101"/>
        <end position="116"/>
    </location>
</feature>
<evidence type="ECO:0000259" key="3">
    <source>
        <dbReference type="PROSITE" id="PS50102"/>
    </source>
</evidence>
<comment type="caution">
    <text evidence="4">The sequence shown here is derived from an EMBL/GenBank/DDBJ whole genome shotgun (WGS) entry which is preliminary data.</text>
</comment>
<dbReference type="PROSITE" id="PS50102">
    <property type="entry name" value="RRM"/>
    <property type="match status" value="1"/>
</dbReference>
<proteinExistence type="predicted"/>
<dbReference type="OrthoDB" id="10044938at2759"/>
<feature type="region of interest" description="Disordered" evidence="2">
    <location>
        <begin position="94"/>
        <end position="117"/>
    </location>
</feature>
<name>A0A1V8SR58_9PEZI</name>
<organism evidence="4 5">
    <name type="scientific">Cryoendolithus antarcticus</name>
    <dbReference type="NCBI Taxonomy" id="1507870"/>
    <lineage>
        <taxon>Eukaryota</taxon>
        <taxon>Fungi</taxon>
        <taxon>Dikarya</taxon>
        <taxon>Ascomycota</taxon>
        <taxon>Pezizomycotina</taxon>
        <taxon>Dothideomycetes</taxon>
        <taxon>Dothideomycetidae</taxon>
        <taxon>Cladosporiales</taxon>
        <taxon>Cladosporiaceae</taxon>
        <taxon>Cryoendolithus</taxon>
    </lineage>
</organism>
<sequence length="844" mass="92235">MNSEHPPEDPHLTSEIVILSPASPKPIHFPAPADIPVLDKMMDVGFNQTEMHMDDPATRNTELRAGAWQDPDAPSEEVANGNVAITEGAIPQQEGAAGSGEHTNALDTAHTTTSTEPADVLSVLEDAAADSVTYLDQTASTTDTTSPNADLTPSALDTVATQPSAFSLNANVDVQALLSTLRTSTANTPATNVEPTNPPLNVATTATPSQAQSNVPGLDSSPVSIAGLGAPPLGLPPRPPPQEQPLINANYAHSQHIRDYHPHAANPALQPTSRSHGGGNAADPSSNNFVPPVLPLQPSHPSASPYTHAGSPSLKSPTTLAFPEQDRVPSAATLARIADMPLESRREYKLALGLKLDEDDMPWTKDTQQKYDKFIEDERKYVSEGRWEQFPYGSRLFVGNLSSEKVTKRDIFHVFHVYGELAQISIKQAYGFVQFLNARDCAIALGAEEGRQVRDKKIHLEVSKPQKNRQQAQEPRTNQQFTARRRSRSPEPSRTSRNDYGRERERDQYRPYRSPSPRRDTRDRYRDRSPEQYGRNGRSDYGRQADPDDELPLPRRAPGNVPDVQILVLDSLHRDFTAWVQGIFEQQGLKVETLILSSRLDPDQVIRRQLLEGVLAVCRLDRNHQNSGKVNLRVFNRSAGAMNVTYDDYDNQDPQICAALALRAKQQSQAQVQQRPPQQQYNGYQPPSQYSAAPPQHQQQYPTYQPPPQQQSYPYAPVPSSYPPQSAYPPQPTSQQAPPQPPNLQQLITNLDPAGLQSLLSAMGQQQPPAQTPQAAANGHGQGVQVALGALQRDPGMVAGLLQQQQAQQQSQQRQSAGVQSAGGAGGGVNMQEILARLGTYGGK</sequence>
<feature type="compositionally biased region" description="Pro residues" evidence="2">
    <location>
        <begin position="716"/>
        <end position="742"/>
    </location>
</feature>
<dbReference type="InterPro" id="IPR012677">
    <property type="entry name" value="Nucleotide-bd_a/b_plait_sf"/>
</dbReference>
<feature type="region of interest" description="Disordered" evidence="2">
    <location>
        <begin position="263"/>
        <end position="327"/>
    </location>
</feature>